<dbReference type="Proteomes" id="UP000003053">
    <property type="component" value="Unassembled WGS sequence"/>
</dbReference>
<gene>
    <name evidence="1" type="ORF">PI23P_08270</name>
</gene>
<sequence length="46" mass="5230">MNKVPYFIILTVVLFIAYSKNESTDLETNDGSPMVETDPSYMVVKE</sequence>
<organism evidence="1 2">
    <name type="scientific">Polaribacter irgensii 23-P</name>
    <dbReference type="NCBI Taxonomy" id="313594"/>
    <lineage>
        <taxon>Bacteria</taxon>
        <taxon>Pseudomonadati</taxon>
        <taxon>Bacteroidota</taxon>
        <taxon>Flavobacteriia</taxon>
        <taxon>Flavobacteriales</taxon>
        <taxon>Flavobacteriaceae</taxon>
    </lineage>
</organism>
<dbReference type="EMBL" id="AAOG01000002">
    <property type="protein sequence ID" value="EAR12606.1"/>
    <property type="molecule type" value="Genomic_DNA"/>
</dbReference>
<keyword evidence="2" id="KW-1185">Reference proteome</keyword>
<accession>A4BZL3</accession>
<evidence type="ECO:0000313" key="2">
    <source>
        <dbReference type="Proteomes" id="UP000003053"/>
    </source>
</evidence>
<proteinExistence type="predicted"/>
<evidence type="ECO:0000313" key="1">
    <source>
        <dbReference type="EMBL" id="EAR12606.1"/>
    </source>
</evidence>
<dbReference type="HOGENOM" id="CLU_3187156_0_0_10"/>
<name>A4BZL3_9FLAO</name>
<protein>
    <submittedName>
        <fullName evidence="1">Uncharacterized protein</fullName>
    </submittedName>
</protein>
<dbReference type="AlphaFoldDB" id="A4BZL3"/>
<dbReference type="STRING" id="313594.PI23P_08270"/>
<comment type="caution">
    <text evidence="1">The sequence shown here is derived from an EMBL/GenBank/DDBJ whole genome shotgun (WGS) entry which is preliminary data.</text>
</comment>
<reference evidence="1 2" key="1">
    <citation type="submission" date="2006-02" db="EMBL/GenBank/DDBJ databases">
        <authorList>
            <person name="Murray A."/>
            <person name="Staley J."/>
            <person name="Ferriera S."/>
            <person name="Johnson J."/>
            <person name="Kravitz S."/>
            <person name="Halpern A."/>
            <person name="Remington K."/>
            <person name="Beeson K."/>
            <person name="Tran B."/>
            <person name="Rogers Y.-H."/>
            <person name="Friedman R."/>
            <person name="Venter J.C."/>
        </authorList>
    </citation>
    <scope>NUCLEOTIDE SEQUENCE [LARGE SCALE GENOMIC DNA]</scope>
    <source>
        <strain evidence="1 2">23-P</strain>
    </source>
</reference>